<dbReference type="EMBL" id="QXDJ01000003">
    <property type="protein sequence ID" value="RII34596.1"/>
    <property type="molecule type" value="Genomic_DNA"/>
</dbReference>
<dbReference type="AlphaFoldDB" id="A0A1V4I717"/>
<sequence>MFFIGIFGMENKDKKIKELTNLGCKKCNGTTTGELIKNYNYFHVFFIPIFKWDEKYYVTCNQCGSLFLISKEKGKSIEHGENIEVTYWDLQENHENYHYRVCGNCGNRIEANYKYCPHCGEKI</sequence>
<evidence type="ECO:0000313" key="5">
    <source>
        <dbReference type="Proteomes" id="UP000265930"/>
    </source>
</evidence>
<gene>
    <name evidence="2" type="ORF">CLCHR_46400</name>
    <name evidence="3" type="ORF">D2A34_15775</name>
</gene>
<dbReference type="Proteomes" id="UP000265930">
    <property type="component" value="Unassembled WGS sequence"/>
</dbReference>
<evidence type="ECO:0000313" key="4">
    <source>
        <dbReference type="Proteomes" id="UP000191056"/>
    </source>
</evidence>
<dbReference type="STRING" id="225345.CLCHR_46400"/>
<comment type="caution">
    <text evidence="2">The sequence shown here is derived from an EMBL/GenBank/DDBJ whole genome shotgun (WGS) entry which is preliminary data.</text>
</comment>
<proteinExistence type="predicted"/>
<dbReference type="EMBL" id="MZGT01000120">
    <property type="protein sequence ID" value="OPJ55694.1"/>
    <property type="molecule type" value="Genomic_DNA"/>
</dbReference>
<evidence type="ECO:0000313" key="3">
    <source>
        <dbReference type="EMBL" id="RII34596.1"/>
    </source>
</evidence>
<reference evidence="2 4" key="1">
    <citation type="submission" date="2017-03" db="EMBL/GenBank/DDBJ databases">
        <title>Genome sequence of Clostridium chromiireducens DSM 23318.</title>
        <authorList>
            <person name="Poehlein A."/>
            <person name="Daniel R."/>
        </authorList>
    </citation>
    <scope>NUCLEOTIDE SEQUENCE [LARGE SCALE GENOMIC DNA]</scope>
    <source>
        <strain evidence="2 4">DSM 23318</strain>
    </source>
</reference>
<protein>
    <submittedName>
        <fullName evidence="3">Zinc ribbon domain-containing protein</fullName>
    </submittedName>
</protein>
<evidence type="ECO:0000313" key="2">
    <source>
        <dbReference type="EMBL" id="OPJ55694.1"/>
    </source>
</evidence>
<organism evidence="2 4">
    <name type="scientific">Clostridium chromiireducens</name>
    <dbReference type="NCBI Taxonomy" id="225345"/>
    <lineage>
        <taxon>Bacteria</taxon>
        <taxon>Bacillati</taxon>
        <taxon>Bacillota</taxon>
        <taxon>Clostridia</taxon>
        <taxon>Eubacteriales</taxon>
        <taxon>Clostridiaceae</taxon>
        <taxon>Clostridium</taxon>
    </lineage>
</organism>
<dbReference type="PANTHER" id="PTHR36718">
    <property type="entry name" value="OS05G0435400 PROTEIN"/>
    <property type="match status" value="1"/>
</dbReference>
<accession>A0A1V4I717</accession>
<keyword evidence="4" id="KW-1185">Reference proteome</keyword>
<dbReference type="InterPro" id="IPR031493">
    <property type="entry name" value="Zinc_ribbon_15"/>
</dbReference>
<dbReference type="PANTHER" id="PTHR36718:SF1">
    <property type="entry name" value="DOUBLE ZINC RIBBON PROTEIN MJ0416"/>
    <property type="match status" value="1"/>
</dbReference>
<dbReference type="Pfam" id="PF17032">
    <property type="entry name" value="Zn_ribbon_15"/>
    <property type="match status" value="1"/>
</dbReference>
<dbReference type="InterPro" id="IPR053281">
    <property type="entry name" value="Double_zinc_ribbon"/>
</dbReference>
<dbReference type="Proteomes" id="UP000191056">
    <property type="component" value="Unassembled WGS sequence"/>
</dbReference>
<name>A0A1V4I717_9CLOT</name>
<feature type="domain" description="Zinc-ribbon 15" evidence="1">
    <location>
        <begin position="24"/>
        <end position="120"/>
    </location>
</feature>
<evidence type="ECO:0000259" key="1">
    <source>
        <dbReference type="Pfam" id="PF17032"/>
    </source>
</evidence>
<dbReference type="OrthoDB" id="4377018at2"/>
<reference evidence="3 5" key="2">
    <citation type="submission" date="2018-08" db="EMBL/GenBank/DDBJ databases">
        <title>Genome of Clostridium chromiireducens C1, DSM12136.</title>
        <authorList>
            <person name="Xing M."/>
            <person name="Wei Y."/>
            <person name="Ang E.L."/>
            <person name="Zhao H."/>
            <person name="Zhang Y."/>
        </authorList>
    </citation>
    <scope>NUCLEOTIDE SEQUENCE [LARGE SCALE GENOMIC DNA]</scope>
    <source>
        <strain evidence="3 5">C1</strain>
    </source>
</reference>
<dbReference type="RefSeq" id="WP_079442240.1">
    <property type="nucleotide sequence ID" value="NZ_MZGT01000120.1"/>
</dbReference>